<comment type="caution">
    <text evidence="13">The sequence shown here is derived from an EMBL/GenBank/DDBJ whole genome shotgun (WGS) entry which is preliminary data.</text>
</comment>
<feature type="domain" description="Major facilitator superfamily (MFS) profile" evidence="12">
    <location>
        <begin position="75"/>
        <end position="579"/>
    </location>
</feature>
<evidence type="ECO:0000256" key="9">
    <source>
        <dbReference type="ARBA" id="ARBA00023136"/>
    </source>
</evidence>
<evidence type="ECO:0000256" key="8">
    <source>
        <dbReference type="ARBA" id="ARBA00023065"/>
    </source>
</evidence>
<evidence type="ECO:0000256" key="3">
    <source>
        <dbReference type="ARBA" id="ARBA00022448"/>
    </source>
</evidence>
<dbReference type="PROSITE" id="PS50850">
    <property type="entry name" value="MFS"/>
    <property type="match status" value="1"/>
</dbReference>
<reference evidence="13 14" key="1">
    <citation type="submission" date="2018-02" db="EMBL/GenBank/DDBJ databases">
        <title>Draft genome sequences of Elsinoe sp., causing black scab on jojoba.</title>
        <authorList>
            <person name="Stodart B."/>
            <person name="Jeffress S."/>
            <person name="Ash G."/>
            <person name="Arun Chinnappa K."/>
        </authorList>
    </citation>
    <scope>NUCLEOTIDE SEQUENCE [LARGE SCALE GENOMIC DNA]</scope>
    <source>
        <strain evidence="13 14">Hillstone_2</strain>
    </source>
</reference>
<dbReference type="FunFam" id="1.20.1250.20:FF:000302">
    <property type="entry name" value="MFS siderochrome iron transporter MirB"/>
    <property type="match status" value="1"/>
</dbReference>
<feature type="compositionally biased region" description="Basic and acidic residues" evidence="10">
    <location>
        <begin position="30"/>
        <end position="46"/>
    </location>
</feature>
<evidence type="ECO:0000259" key="12">
    <source>
        <dbReference type="PROSITE" id="PS50850"/>
    </source>
</evidence>
<evidence type="ECO:0000256" key="4">
    <source>
        <dbReference type="ARBA" id="ARBA00022496"/>
    </source>
</evidence>
<feature type="transmembrane region" description="Helical" evidence="11">
    <location>
        <begin position="70"/>
        <end position="88"/>
    </location>
</feature>
<keyword evidence="4" id="KW-0410">Iron transport</keyword>
<dbReference type="Proteomes" id="UP000308133">
    <property type="component" value="Unassembled WGS sequence"/>
</dbReference>
<feature type="transmembrane region" description="Helical" evidence="11">
    <location>
        <begin position="558"/>
        <end position="579"/>
    </location>
</feature>
<evidence type="ECO:0000256" key="11">
    <source>
        <dbReference type="SAM" id="Phobius"/>
    </source>
</evidence>
<dbReference type="Pfam" id="PF07690">
    <property type="entry name" value="MFS_1"/>
    <property type="match status" value="1"/>
</dbReference>
<evidence type="ECO:0000256" key="2">
    <source>
        <dbReference type="ARBA" id="ARBA00008335"/>
    </source>
</evidence>
<organism evidence="13 14">
    <name type="scientific">Elsinoe australis</name>
    <dbReference type="NCBI Taxonomy" id="40998"/>
    <lineage>
        <taxon>Eukaryota</taxon>
        <taxon>Fungi</taxon>
        <taxon>Dikarya</taxon>
        <taxon>Ascomycota</taxon>
        <taxon>Pezizomycotina</taxon>
        <taxon>Dothideomycetes</taxon>
        <taxon>Dothideomycetidae</taxon>
        <taxon>Myriangiales</taxon>
        <taxon>Elsinoaceae</taxon>
        <taxon>Elsinoe</taxon>
    </lineage>
</organism>
<feature type="region of interest" description="Disordered" evidence="10">
    <location>
        <begin position="1"/>
        <end position="55"/>
    </location>
</feature>
<evidence type="ECO:0000256" key="5">
    <source>
        <dbReference type="ARBA" id="ARBA00022692"/>
    </source>
</evidence>
<keyword evidence="6 11" id="KW-1133">Transmembrane helix</keyword>
<feature type="transmembrane region" description="Helical" evidence="11">
    <location>
        <begin position="443"/>
        <end position="464"/>
    </location>
</feature>
<evidence type="ECO:0000313" key="13">
    <source>
        <dbReference type="EMBL" id="TKX24906.1"/>
    </source>
</evidence>
<dbReference type="GO" id="GO:0005886">
    <property type="term" value="C:plasma membrane"/>
    <property type="evidence" value="ECO:0007669"/>
    <property type="project" value="TreeGrafter"/>
</dbReference>
<feature type="transmembrane region" description="Helical" evidence="11">
    <location>
        <begin position="476"/>
        <end position="499"/>
    </location>
</feature>
<dbReference type="InterPro" id="IPR011701">
    <property type="entry name" value="MFS"/>
</dbReference>
<gene>
    <name evidence="13" type="ORF">C1H76_2859</name>
</gene>
<keyword evidence="5 11" id="KW-0812">Transmembrane</keyword>
<feature type="transmembrane region" description="Helical" evidence="11">
    <location>
        <begin position="228"/>
        <end position="248"/>
    </location>
</feature>
<dbReference type="GO" id="GO:0006826">
    <property type="term" value="P:iron ion transport"/>
    <property type="evidence" value="ECO:0007669"/>
    <property type="project" value="UniProtKB-KW"/>
</dbReference>
<dbReference type="GO" id="GO:0022857">
    <property type="term" value="F:transmembrane transporter activity"/>
    <property type="evidence" value="ECO:0007669"/>
    <property type="project" value="InterPro"/>
</dbReference>
<keyword evidence="8" id="KW-0406">Ion transport</keyword>
<keyword evidence="9 11" id="KW-0472">Membrane</keyword>
<comment type="subcellular location">
    <subcellularLocation>
        <location evidence="1">Membrane</location>
        <topology evidence="1">Multi-pass membrane protein</topology>
    </subcellularLocation>
</comment>
<keyword evidence="7" id="KW-0408">Iron</keyword>
<feature type="transmembrane region" description="Helical" evidence="11">
    <location>
        <begin position="418"/>
        <end position="437"/>
    </location>
</feature>
<evidence type="ECO:0000256" key="10">
    <source>
        <dbReference type="SAM" id="MobiDB-lite"/>
    </source>
</evidence>
<feature type="transmembrane region" description="Helical" evidence="11">
    <location>
        <begin position="274"/>
        <end position="298"/>
    </location>
</feature>
<dbReference type="SUPFAM" id="SSF103473">
    <property type="entry name" value="MFS general substrate transporter"/>
    <property type="match status" value="2"/>
</dbReference>
<protein>
    <submittedName>
        <fullName evidence="13">MFS transporter-like protein 45</fullName>
    </submittedName>
</protein>
<dbReference type="EMBL" id="PTQR01000037">
    <property type="protein sequence ID" value="TKX24906.1"/>
    <property type="molecule type" value="Genomic_DNA"/>
</dbReference>
<dbReference type="Gene3D" id="1.20.1250.20">
    <property type="entry name" value="MFS general substrate transporter like domains"/>
    <property type="match status" value="2"/>
</dbReference>
<feature type="transmembrane region" description="Helical" evidence="11">
    <location>
        <begin position="352"/>
        <end position="369"/>
    </location>
</feature>
<dbReference type="FunFam" id="1.20.1250.20:FF:000284">
    <property type="entry name" value="Siderophore iron transporter mirB"/>
    <property type="match status" value="1"/>
</dbReference>
<evidence type="ECO:0000256" key="7">
    <source>
        <dbReference type="ARBA" id="ARBA00023004"/>
    </source>
</evidence>
<dbReference type="PANTHER" id="PTHR23501">
    <property type="entry name" value="MAJOR FACILITATOR SUPERFAMILY"/>
    <property type="match status" value="1"/>
</dbReference>
<evidence type="ECO:0000256" key="6">
    <source>
        <dbReference type="ARBA" id="ARBA00022989"/>
    </source>
</evidence>
<feature type="transmembrane region" description="Helical" evidence="11">
    <location>
        <begin position="168"/>
        <end position="185"/>
    </location>
</feature>
<feature type="compositionally biased region" description="Polar residues" evidence="10">
    <location>
        <begin position="12"/>
        <end position="21"/>
    </location>
</feature>
<name>A0A4U7B7X8_9PEZI</name>
<feature type="transmembrane region" description="Helical" evidence="11">
    <location>
        <begin position="108"/>
        <end position="128"/>
    </location>
</feature>
<dbReference type="InterPro" id="IPR036259">
    <property type="entry name" value="MFS_trans_sf"/>
</dbReference>
<proteinExistence type="inferred from homology"/>
<evidence type="ECO:0000256" key="1">
    <source>
        <dbReference type="ARBA" id="ARBA00004141"/>
    </source>
</evidence>
<comment type="similarity">
    <text evidence="2">Belongs to the major facilitator superfamily.</text>
</comment>
<feature type="transmembrane region" description="Helical" evidence="11">
    <location>
        <begin position="140"/>
        <end position="162"/>
    </location>
</feature>
<dbReference type="PANTHER" id="PTHR23501:SF50">
    <property type="entry name" value="MFS SIDEROCHROME IRON TRANSPORTER MIRB (AFU_ORTHOLOGUE AFUA_3G03640)-RELATED"/>
    <property type="match status" value="1"/>
</dbReference>
<dbReference type="GO" id="GO:0010106">
    <property type="term" value="P:cellular response to iron ion starvation"/>
    <property type="evidence" value="ECO:0007669"/>
    <property type="project" value="UniProtKB-ARBA"/>
</dbReference>
<feature type="transmembrane region" description="Helical" evidence="11">
    <location>
        <begin position="310"/>
        <end position="331"/>
    </location>
</feature>
<keyword evidence="3" id="KW-0813">Transport</keyword>
<feature type="transmembrane region" description="Helical" evidence="11">
    <location>
        <begin position="197"/>
        <end position="216"/>
    </location>
</feature>
<accession>A0A4U7B7X8</accession>
<evidence type="ECO:0000313" key="14">
    <source>
        <dbReference type="Proteomes" id="UP000308133"/>
    </source>
</evidence>
<dbReference type="AlphaFoldDB" id="A0A4U7B7X8"/>
<dbReference type="InterPro" id="IPR020846">
    <property type="entry name" value="MFS_dom"/>
</dbReference>
<feature type="transmembrane region" description="Helical" evidence="11">
    <location>
        <begin position="389"/>
        <end position="411"/>
    </location>
</feature>
<sequence>MWQKLATRFRTDNTVPDQPANNVELPQRANSDDKEPDVNEKPDESHAAPNEDAQGGVRASEAITLTWTKANLVTAYACMFLLYFVNAFQSSITGNLGAYVVSGFELHSLITTIGVVTNVMSAATYFPVAKMLDVWGRSEGFFVMMSCATLGLILSAACTNIQTYCAAQVFYSIGFVGMIYSVDVITADTSRLKDRGLAFAFTASPYIITALAGPKAAEGFYENISWRWAYGTFSIILPIVALPLFFTLQINQRRALSPGLIIKEKSGRTLTQSIWHYLIEFDALGVFLLATGLVLFLLPFSLADLAPNGWSTPCIIGMLVAGFTTLILFALHEAFTARIPFIPYALMTHRTVAGVLALNATWQVAYYCWNGYFSSFLQVVNGLSISEAGYVGGVFDVISGCWLFVIGFAIRRTGRFKWLLYGAVPLYIFAIGLMIYFRTPEKSVGYLVMCQVFIAFAGATLILVQQVAVMAAVDHQHIAAILALLGMTGYIGGAIGNAISGAIWTNTFPQALARLLPEESLGDVDTIYGDLTAQLSYEEGSPTRIAIQAAYGFAQKRMLIAGEAVMALALIWVLVIRNISVKEKEQMKGLLF</sequence>